<evidence type="ECO:0000256" key="3">
    <source>
        <dbReference type="ARBA" id="ARBA00022989"/>
    </source>
</evidence>
<keyword evidence="4 8" id="KW-0472">Membrane</keyword>
<dbReference type="PANTHER" id="PTHR32089:SF119">
    <property type="entry name" value="METHYL-ACCEPTING CHEMOTAXIS PROTEIN CTPL"/>
    <property type="match status" value="1"/>
</dbReference>
<reference evidence="10 11" key="1">
    <citation type="submission" date="2016-10" db="EMBL/GenBank/DDBJ databases">
        <authorList>
            <person name="de Groot N.N."/>
        </authorList>
    </citation>
    <scope>NUCLEOTIDE SEQUENCE [LARGE SCALE GENOMIC DNA]</scope>
    <source>
        <strain evidence="10 11">JCM 19513</strain>
    </source>
</reference>
<evidence type="ECO:0000256" key="7">
    <source>
        <dbReference type="PROSITE-ProRule" id="PRU00284"/>
    </source>
</evidence>
<comment type="subcellular location">
    <subcellularLocation>
        <location evidence="1">Membrane</location>
        <topology evidence="1">Multi-pass membrane protein</topology>
    </subcellularLocation>
</comment>
<dbReference type="GO" id="GO:0016020">
    <property type="term" value="C:membrane"/>
    <property type="evidence" value="ECO:0007669"/>
    <property type="project" value="UniProtKB-SubCell"/>
</dbReference>
<evidence type="ECO:0000256" key="5">
    <source>
        <dbReference type="ARBA" id="ARBA00023224"/>
    </source>
</evidence>
<dbReference type="Proteomes" id="UP000185766">
    <property type="component" value="Unassembled WGS sequence"/>
</dbReference>
<keyword evidence="5 7" id="KW-0807">Transducer</keyword>
<dbReference type="GO" id="GO:0004888">
    <property type="term" value="F:transmembrane signaling receptor activity"/>
    <property type="evidence" value="ECO:0007669"/>
    <property type="project" value="InterPro"/>
</dbReference>
<dbReference type="InterPro" id="IPR004089">
    <property type="entry name" value="MCPsignal_dom"/>
</dbReference>
<proteinExistence type="inferred from homology"/>
<dbReference type="GO" id="GO:0006935">
    <property type="term" value="P:chemotaxis"/>
    <property type="evidence" value="ECO:0007669"/>
    <property type="project" value="InterPro"/>
</dbReference>
<evidence type="ECO:0000259" key="9">
    <source>
        <dbReference type="PROSITE" id="PS50111"/>
    </source>
</evidence>
<dbReference type="STRING" id="1429083.GCA_001885685_01589"/>
<evidence type="ECO:0000256" key="4">
    <source>
        <dbReference type="ARBA" id="ARBA00023136"/>
    </source>
</evidence>
<dbReference type="PANTHER" id="PTHR32089">
    <property type="entry name" value="METHYL-ACCEPTING CHEMOTAXIS PROTEIN MCPB"/>
    <property type="match status" value="1"/>
</dbReference>
<dbReference type="PRINTS" id="PR00260">
    <property type="entry name" value="CHEMTRNSDUCR"/>
</dbReference>
<dbReference type="RefSeq" id="WP_074867327.1">
    <property type="nucleotide sequence ID" value="NZ_FOAS01000007.1"/>
</dbReference>
<keyword evidence="11" id="KW-1185">Reference proteome</keyword>
<feature type="transmembrane region" description="Helical" evidence="8">
    <location>
        <begin position="33"/>
        <end position="51"/>
    </location>
</feature>
<dbReference type="AlphaFoldDB" id="A0A1H7M2V9"/>
<evidence type="ECO:0000256" key="8">
    <source>
        <dbReference type="SAM" id="Phobius"/>
    </source>
</evidence>
<evidence type="ECO:0000313" key="11">
    <source>
        <dbReference type="Proteomes" id="UP000185766"/>
    </source>
</evidence>
<dbReference type="GO" id="GO:0007165">
    <property type="term" value="P:signal transduction"/>
    <property type="evidence" value="ECO:0007669"/>
    <property type="project" value="UniProtKB-KW"/>
</dbReference>
<dbReference type="InterPro" id="IPR004090">
    <property type="entry name" value="Chemotax_Me-accpt_rcpt"/>
</dbReference>
<evidence type="ECO:0000313" key="10">
    <source>
        <dbReference type="EMBL" id="SEL05442.1"/>
    </source>
</evidence>
<evidence type="ECO:0000256" key="2">
    <source>
        <dbReference type="ARBA" id="ARBA00022692"/>
    </source>
</evidence>
<comment type="similarity">
    <text evidence="6">Belongs to the methyl-accepting chemotaxis (MCP) protein family.</text>
</comment>
<gene>
    <name evidence="10" type="ORF">SAMN05216214_107196</name>
</gene>
<protein>
    <submittedName>
        <fullName evidence="10">Methyl-accepting chemotaxis protein (MCP) signalling domain-containing protein</fullName>
    </submittedName>
</protein>
<dbReference type="Gene3D" id="1.10.287.950">
    <property type="entry name" value="Methyl-accepting chemotaxis protein"/>
    <property type="match status" value="1"/>
</dbReference>
<name>A0A1H7M2V9_9GAMM</name>
<organism evidence="10 11">
    <name type="scientific">Atopomonas hussainii</name>
    <dbReference type="NCBI Taxonomy" id="1429083"/>
    <lineage>
        <taxon>Bacteria</taxon>
        <taxon>Pseudomonadati</taxon>
        <taxon>Pseudomonadota</taxon>
        <taxon>Gammaproteobacteria</taxon>
        <taxon>Pseudomonadales</taxon>
        <taxon>Pseudomonadaceae</taxon>
        <taxon>Atopomonas</taxon>
    </lineage>
</organism>
<dbReference type="Pfam" id="PF00015">
    <property type="entry name" value="MCPsignal"/>
    <property type="match status" value="1"/>
</dbReference>
<dbReference type="PROSITE" id="PS50111">
    <property type="entry name" value="CHEMOTAXIS_TRANSDUC_2"/>
    <property type="match status" value="1"/>
</dbReference>
<accession>A0A1H7M2V9</accession>
<dbReference type="SMART" id="SM00283">
    <property type="entry name" value="MA"/>
    <property type="match status" value="1"/>
</dbReference>
<evidence type="ECO:0000256" key="6">
    <source>
        <dbReference type="ARBA" id="ARBA00029447"/>
    </source>
</evidence>
<sequence>MYKRGMWVVSAVVVVQLIWLSLAAEAPSLWRQALMAVVLGAVAMVVWLWFAGQGGGANTAQVLAKLQRNQLTSRELAAALGCAEAEAAQWLAAWQSLQNGSSAVKAIAEEAGSGIGEIIQRSQKADQSARHQQQDAEQVRHALEAMHVSLGREGEAVQQALERVKDIARDTQSNEEISREVARLIGQLVTMVQEAATSVGKLAEQTEQIEVVLDVINGIAAQTNLLALNAAIEAARAGETGRGFAVVADEVRALASKTQQSTGDIQQHIRGLQDGAQQAVEIIEEASRQADSSIKSLRRSDELQLTIHQGIDDLRAVIGSIAGMADEQAQTSRTMDQSVATLCQTAVHTVEHTAQALVTAQHLRELAKRLDTGRQ</sequence>
<evidence type="ECO:0000256" key="1">
    <source>
        <dbReference type="ARBA" id="ARBA00004141"/>
    </source>
</evidence>
<dbReference type="EMBL" id="FOAS01000007">
    <property type="protein sequence ID" value="SEL05442.1"/>
    <property type="molecule type" value="Genomic_DNA"/>
</dbReference>
<keyword evidence="3 8" id="KW-1133">Transmembrane helix</keyword>
<keyword evidence="2 8" id="KW-0812">Transmembrane</keyword>
<feature type="domain" description="Methyl-accepting transducer" evidence="9">
    <location>
        <begin position="107"/>
        <end position="343"/>
    </location>
</feature>
<dbReference type="SUPFAM" id="SSF58104">
    <property type="entry name" value="Methyl-accepting chemotaxis protein (MCP) signaling domain"/>
    <property type="match status" value="1"/>
</dbReference>